<evidence type="ECO:0000256" key="1">
    <source>
        <dbReference type="SAM" id="Coils"/>
    </source>
</evidence>
<reference evidence="3" key="1">
    <citation type="submission" date="2020-03" db="EMBL/GenBank/DDBJ databases">
        <title>The deep terrestrial virosphere.</title>
        <authorList>
            <person name="Holmfeldt K."/>
            <person name="Nilsson E."/>
            <person name="Simone D."/>
            <person name="Lopez-Fernandez M."/>
            <person name="Wu X."/>
            <person name="de Brujin I."/>
            <person name="Lundin D."/>
            <person name="Andersson A."/>
            <person name="Bertilsson S."/>
            <person name="Dopson M."/>
        </authorList>
    </citation>
    <scope>NUCLEOTIDE SEQUENCE</scope>
    <source>
        <strain evidence="3">TM448B00799</strain>
    </source>
</reference>
<organism evidence="3">
    <name type="scientific">viral metagenome</name>
    <dbReference type="NCBI Taxonomy" id="1070528"/>
    <lineage>
        <taxon>unclassified sequences</taxon>
        <taxon>metagenomes</taxon>
        <taxon>organismal metagenomes</taxon>
    </lineage>
</organism>
<evidence type="ECO:0000313" key="3">
    <source>
        <dbReference type="EMBL" id="QJH96733.1"/>
    </source>
</evidence>
<protein>
    <recommendedName>
        <fullName evidence="2">Defence against restriction A C-terminal domain-containing protein</fullName>
    </recommendedName>
</protein>
<dbReference type="InterPro" id="IPR041501">
    <property type="entry name" value="DarA_C"/>
</dbReference>
<name>A0A6M3XIG7_9ZZZZ</name>
<dbReference type="EMBL" id="MT144660">
    <property type="protein sequence ID" value="QJH96733.1"/>
    <property type="molecule type" value="Genomic_DNA"/>
</dbReference>
<dbReference type="Pfam" id="PF18789">
    <property type="entry name" value="DarA_C"/>
    <property type="match status" value="1"/>
</dbReference>
<proteinExistence type="predicted"/>
<gene>
    <name evidence="3" type="ORF">TM448B00799_0007</name>
</gene>
<keyword evidence="1" id="KW-0175">Coiled coil</keyword>
<evidence type="ECO:0000259" key="2">
    <source>
        <dbReference type="Pfam" id="PF18789"/>
    </source>
</evidence>
<feature type="domain" description="Defence against restriction A C-terminal" evidence="2">
    <location>
        <begin position="1057"/>
        <end position="1118"/>
    </location>
</feature>
<accession>A0A6M3XIG7</accession>
<feature type="coiled-coil region" evidence="1">
    <location>
        <begin position="1689"/>
        <end position="1716"/>
    </location>
</feature>
<sequence>MPETSTAQKYARAFGLPEEDIAYAEYDMLTETIRVTYGIDMPRYKQKTIGRRATREFADFFKAPIFAGKSVDYILDLYLKEKGRGSEFVIREPLSAKSYYTSTEPVFGKMTMKQFIETEIKERGNYTHAEVQNWIRKYNISENDLAIWVSPKKWVANRYNLLAEEWDKAEKVPESEMSVYEIKGNEGFIIPESDDGDEGYLFVFKRIMNHVIRESGNQGTAPGQHEIINKIIEDVKKKPISAPEKRDEIRRELTALAGSIDQRAITELRNFRPLGMMSEFGAVMGAEPRKGVRIDTPFGPYVFDEKRVPSKERVDRWYAQHKDAEGIRTQAAEYAFGLGASPSTVTGNFRVVERGRRFKEQGMLSPEEEQVLNALEKYWQDHPELDRQKGYGIWGHNLEIMVPESLRKNMIEKKGSLIDALLRIEPGKDIRIDYNDVPKGVGMVSLPPNLRGIVVERRGDFLVAAIQSDREIVAYLFVQKGSQLIQIRPIPRQKTPTKAGEVNTIEYNMWVERIKREAPEYLPEWENITPAGIRAGDIIIHRTAKYTAVVDKVYKNGNIDITVVDAKGIPEWEKSIKEGFPIKTTVKGADIDRYFEKAAIKGTEAETKQPWEMTRSEAIAEAAKPLGSMGISWGEMRTALSTSRQSAESLHKDMVKLAIVEGKPVPAEVLKDYPDLTAKKKEPWEMTYREFADYFRDVWGEQQFTFAEQVGKPMGILSQGGAPYHMIQGKKIGYSGTSYRDLWRLAIVDKALSEGKKVPEDVLADLAEKLKHEREKLGGTGMTEQYEEKPPTPEVRDWMKRALGIEDYKGIRHDRISMLALLIQNSELGNIRSINEAGQMARALGRDLGYGEPPAYGKSQERYYAEKIAAETGREVPIIKSSDIIKPPAKELDVQAIFDKYTAGYSKLSFKAVTYLSDLKLAMEIQQSVPEISAEDAKRLAPTIRSMAEKKYSELEEQELKPSAPAVGAIAGGTPARQILTVTEPEGYYFGTQIEVLQGADPDLEPYFTGTVKRLLNNGELVEVHPEGDPREVSVRVPVDRVNVIRLVTQEGAAPKKLYRYYYLHRPPGIGTQPKGFINHESWLPARTTPHGRTAFGWVEYDRPLTPEEISGYELFEDEVELPKLVKELVQFARDEGIDEVMKAIDATYGGAVLQWLKSQKRLRAGVGQKEQVRAEIARLAGITDVPTKTQFDPEKLHLIEKAKLFLTALKKYNTPEELAQQKATVERLSEQVPELADELINTYLERSTYLKSRGKPAKEVLTEKEPEDYYFRTEVTVEPEFDKPYEATIKRLLNNGTVVEVNPKGTAPEVSIRVNIERVFIFDLKTRPLSTEELRKKYSREKPKLLAAPAAVPPGIEKIKPEQAIRLVADSIDTLRRVDIFRVLNQYKENSIEIGNYIKSNRPDLVAEVDKILGELQPKDKFAEIQDQMQRDKDKITAEYLREMAAQMTSKEFINEALRLNRYREKYEKDPKLMNEFTSSGIQKWKELVEKHGEVGKLPDKVIEDYIKLFGEKALFSVFRGTKAKGIEGWRIQAQPPVKREYTLYYDEKMNLNIEDKVNPANYYFHIPSQIANEAIKLLSEVQKKNLISFKEVTITDPKRFEGITMENIIRGVQTPAIPTPTHIQIESAESLYKRYTSGYSAVSLLGIVRQDSKDLAHSIGYELKLDTTIYTPAVLLPIAEKFKEFAQKDYDKEHQKYLERKEKEQAEKEKERIEGGQAFWDEVKDLKVVDFEVQHDVNPDKPTRTYYHVYDRSFAILENGKKVQVSYVIYKGEEGKRAAKATKEFYMTFYGQYMGKPLSEWITYDQLMTGNRYEDYKAQQPKPRFTFIPEAPPAAAAPPAIQPPPGVQARFNAYIASTMLTTGALASPKFLSDERMAEDIERNIQVSKDEARALVPQFRVIAEKLINKEEIESVKETFGIDLEQEAHNLGIDIKDYAIIKAGDRVFLQHKTTVQRRYEIKPPTGYMEERERRLRAKPVSEKPEERILGELRTKYRFSRPEGDMVAKAIDSYIKQRDKSFVHSILTPVRDGKFIADDLVEMVEGTYWLKKEAPVPVPQPPAAPPVAKPVQSIQEIKQQVLSNIQAARTVEELQPVLKGIGFLPLPEPEKRQVMDAYQNKYSLLLSERPFGVPVKVEEKPKVIGAPTPQQLFEAEQRRKAHELRRVSAVPTLTGAAVTARRLEMFEPGAMEKAKAEAEARKRIEQLGLPYEVHPYIRKLAAGTQDVMKLSSKRGRETVEDIVLARYVRYCPPGTIIDNRSMPKVPERWWVYPPKLRACMGDIEKKLAEAGAGAGLVKESQRFRYSIYQDGRLFANEDNSTEANNIYAMLVRTYPRSVVELRENFVHPRIHQRTLKQYPASREISVVREATQLTPSMRSYIRGAVAVRDVIHYYRDGSPPTRGVAYRARDGTYFVEAHDGQVYSAMGWEEVKAQPQGVREPARYAGGYARAAAAQ</sequence>